<accession>A0AAF0U1J2</accession>
<keyword evidence="2" id="KW-1185">Reference proteome</keyword>
<sequence>ISDRGPQFTPHFWKSFQKGLGTHVNLRTTFHQHMDGYHSSISMSPYEELYGRRCKSPVSWFEVGKTILIGPDLVHEAMEIVQLIRERVKTTQNRQKSYADVRRRDLEFEIDDWIFLKVSHIKGVIRFGKKGKLSPRYIGPVYKSLQNPKKGWYCGL</sequence>
<dbReference type="AlphaFoldDB" id="A0AAF0U1J2"/>
<organism evidence="1 2">
    <name type="scientific">Solanum verrucosum</name>
    <dbReference type="NCBI Taxonomy" id="315347"/>
    <lineage>
        <taxon>Eukaryota</taxon>
        <taxon>Viridiplantae</taxon>
        <taxon>Streptophyta</taxon>
        <taxon>Embryophyta</taxon>
        <taxon>Tracheophyta</taxon>
        <taxon>Spermatophyta</taxon>
        <taxon>Magnoliopsida</taxon>
        <taxon>eudicotyledons</taxon>
        <taxon>Gunneridae</taxon>
        <taxon>Pentapetalae</taxon>
        <taxon>asterids</taxon>
        <taxon>lamiids</taxon>
        <taxon>Solanales</taxon>
        <taxon>Solanaceae</taxon>
        <taxon>Solanoideae</taxon>
        <taxon>Solaneae</taxon>
        <taxon>Solanum</taxon>
    </lineage>
</organism>
<protein>
    <submittedName>
        <fullName evidence="1">Uncharacterized protein</fullName>
    </submittedName>
</protein>
<dbReference type="PANTHER" id="PTHR45835:SF91">
    <property type="entry name" value="RETROTRANSPOSON, TY3-GYPSY SUBCLASS-LIKE PROTEIN"/>
    <property type="match status" value="1"/>
</dbReference>
<evidence type="ECO:0000313" key="2">
    <source>
        <dbReference type="Proteomes" id="UP001234989"/>
    </source>
</evidence>
<dbReference type="EMBL" id="CP133618">
    <property type="protein sequence ID" value="WMV37551.1"/>
    <property type="molecule type" value="Genomic_DNA"/>
</dbReference>
<dbReference type="PANTHER" id="PTHR45835">
    <property type="entry name" value="YALI0A06105P"/>
    <property type="match status" value="1"/>
</dbReference>
<gene>
    <name evidence="1" type="ORF">MTR67_030936</name>
</gene>
<proteinExistence type="predicted"/>
<dbReference type="Proteomes" id="UP001234989">
    <property type="component" value="Chromosome 7"/>
</dbReference>
<feature type="non-terminal residue" evidence="1">
    <location>
        <position position="1"/>
    </location>
</feature>
<reference evidence="1" key="1">
    <citation type="submission" date="2023-08" db="EMBL/GenBank/DDBJ databases">
        <title>A de novo genome assembly of Solanum verrucosum Schlechtendal, a Mexican diploid species geographically isolated from the other diploid A-genome species in potato relatives.</title>
        <authorList>
            <person name="Hosaka K."/>
        </authorList>
    </citation>
    <scope>NUCLEOTIDE SEQUENCE</scope>
    <source>
        <tissue evidence="1">Young leaves</tissue>
    </source>
</reference>
<name>A0AAF0U1J2_SOLVR</name>
<evidence type="ECO:0000313" key="1">
    <source>
        <dbReference type="EMBL" id="WMV37551.1"/>
    </source>
</evidence>